<protein>
    <submittedName>
        <fullName evidence="2">Uncharacterized protein</fullName>
    </submittedName>
</protein>
<sequence>MASVTIHVASVTLLRPHQDIACALAVFRALAASGSLSKLPSPRSHRLFLLLPSEECVEPSCSPQYLPTRTEERMFDGRAPGGPSLAAVEIGKDRARHRRHYSAALRLAPHSGSTVGPAGRRKLSVRHLSPD</sequence>
<proteinExistence type="predicted"/>
<evidence type="ECO:0000313" key="2">
    <source>
        <dbReference type="EMBL" id="KAJ1181454.1"/>
    </source>
</evidence>
<name>A0AAV7TZ62_PLEWA</name>
<accession>A0AAV7TZ62</accession>
<gene>
    <name evidence="2" type="ORF">NDU88_006661</name>
</gene>
<dbReference type="AlphaFoldDB" id="A0AAV7TZ62"/>
<organism evidence="2 3">
    <name type="scientific">Pleurodeles waltl</name>
    <name type="common">Iberian ribbed newt</name>
    <dbReference type="NCBI Taxonomy" id="8319"/>
    <lineage>
        <taxon>Eukaryota</taxon>
        <taxon>Metazoa</taxon>
        <taxon>Chordata</taxon>
        <taxon>Craniata</taxon>
        <taxon>Vertebrata</taxon>
        <taxon>Euteleostomi</taxon>
        <taxon>Amphibia</taxon>
        <taxon>Batrachia</taxon>
        <taxon>Caudata</taxon>
        <taxon>Salamandroidea</taxon>
        <taxon>Salamandridae</taxon>
        <taxon>Pleurodelinae</taxon>
        <taxon>Pleurodeles</taxon>
    </lineage>
</organism>
<dbReference type="Proteomes" id="UP001066276">
    <property type="component" value="Chromosome 3_2"/>
</dbReference>
<evidence type="ECO:0000313" key="3">
    <source>
        <dbReference type="Proteomes" id="UP001066276"/>
    </source>
</evidence>
<reference evidence="2" key="1">
    <citation type="journal article" date="2022" name="bioRxiv">
        <title>Sequencing and chromosome-scale assembly of the giantPleurodeles waltlgenome.</title>
        <authorList>
            <person name="Brown T."/>
            <person name="Elewa A."/>
            <person name="Iarovenko S."/>
            <person name="Subramanian E."/>
            <person name="Araus A.J."/>
            <person name="Petzold A."/>
            <person name="Susuki M."/>
            <person name="Suzuki K.-i.T."/>
            <person name="Hayashi T."/>
            <person name="Toyoda A."/>
            <person name="Oliveira C."/>
            <person name="Osipova E."/>
            <person name="Leigh N.D."/>
            <person name="Simon A."/>
            <person name="Yun M.H."/>
        </authorList>
    </citation>
    <scope>NUCLEOTIDE SEQUENCE</scope>
    <source>
        <strain evidence="2">20211129_DDA</strain>
        <tissue evidence="2">Liver</tissue>
    </source>
</reference>
<dbReference type="EMBL" id="JANPWB010000006">
    <property type="protein sequence ID" value="KAJ1181454.1"/>
    <property type="molecule type" value="Genomic_DNA"/>
</dbReference>
<evidence type="ECO:0000256" key="1">
    <source>
        <dbReference type="SAM" id="MobiDB-lite"/>
    </source>
</evidence>
<comment type="caution">
    <text evidence="2">The sequence shown here is derived from an EMBL/GenBank/DDBJ whole genome shotgun (WGS) entry which is preliminary data.</text>
</comment>
<keyword evidence="3" id="KW-1185">Reference proteome</keyword>
<feature type="region of interest" description="Disordered" evidence="1">
    <location>
        <begin position="108"/>
        <end position="131"/>
    </location>
</feature>